<evidence type="ECO:0000256" key="7">
    <source>
        <dbReference type="ARBA" id="ARBA00023295"/>
    </source>
</evidence>
<dbReference type="InterPro" id="IPR017853">
    <property type="entry name" value="GH"/>
</dbReference>
<evidence type="ECO:0000256" key="9">
    <source>
        <dbReference type="ARBA" id="ARBA00039284"/>
    </source>
</evidence>
<name>A0A6G1H9L1_9PEZI</name>
<feature type="compositionally biased region" description="Low complexity" evidence="13">
    <location>
        <begin position="295"/>
        <end position="305"/>
    </location>
</feature>
<proteinExistence type="inferred from homology"/>
<evidence type="ECO:0000256" key="1">
    <source>
        <dbReference type="ARBA" id="ARBA00004191"/>
    </source>
</evidence>
<feature type="compositionally biased region" description="Low complexity" evidence="13">
    <location>
        <begin position="257"/>
        <end position="269"/>
    </location>
</feature>
<evidence type="ECO:0000256" key="6">
    <source>
        <dbReference type="ARBA" id="ARBA00022801"/>
    </source>
</evidence>
<evidence type="ECO:0000313" key="15">
    <source>
        <dbReference type="EMBL" id="KAF1989710.1"/>
    </source>
</evidence>
<dbReference type="Gene3D" id="3.20.20.80">
    <property type="entry name" value="Glycosidases"/>
    <property type="match status" value="1"/>
</dbReference>
<evidence type="ECO:0000256" key="3">
    <source>
        <dbReference type="ARBA" id="ARBA00022512"/>
    </source>
</evidence>
<evidence type="ECO:0000256" key="5">
    <source>
        <dbReference type="ARBA" id="ARBA00022729"/>
    </source>
</evidence>
<keyword evidence="7" id="KW-0326">Glycosidase</keyword>
<keyword evidence="4" id="KW-0964">Secreted</keyword>
<comment type="subcellular location">
    <subcellularLocation>
        <location evidence="1">Secreted</location>
        <location evidence="1">Cell wall</location>
    </subcellularLocation>
</comment>
<keyword evidence="3" id="KW-0134">Cell wall</keyword>
<evidence type="ECO:0000256" key="13">
    <source>
        <dbReference type="SAM" id="MobiDB-lite"/>
    </source>
</evidence>
<keyword evidence="16" id="KW-1185">Reference proteome</keyword>
<evidence type="ECO:0000313" key="16">
    <source>
        <dbReference type="Proteomes" id="UP000800041"/>
    </source>
</evidence>
<evidence type="ECO:0000256" key="10">
    <source>
        <dbReference type="ARBA" id="ARBA00041495"/>
    </source>
</evidence>
<dbReference type="InterPro" id="IPR050732">
    <property type="entry name" value="Beta-glucan_modifiers"/>
</dbReference>
<sequence length="583" mass="59533">MKVSIVALAAGALIGGASASVHERHADFHKRWASDSAPAPAETCGCKTYTTTIYGEATLIPQLPSAEVNSTSVLPETTPAPVSTVIVVPVPTPMVTTCETPGTYTFPASTVTLTSTTVVCSASSTSVAPGPCTYGGVTTSVSASTTVTCPYATVETSGSVVTSIIKTTTYVCPSAGVYTIAPTTTSVSESTVFVYPVPETYEPGTYTAPVQVVTITETSKVYVCPFETISPSSSAPPPPPSTTAEASSAPPPPPPSSYVAPSPSKVSSVAPPPPPPSSYVAPPPESTYEAPPPESTYEAPSSVAPKPSPSSKPKPSSAPVHGDKWAITYTPYTTDGQCKSSDEISSDVAGIAAMGFSTVRVYATDCDALENVGGACKASGLKIILGVFIGPTGIGGSQDQVTDITSWGSSGNWGMVEMIVVGNEAIFNSYCSAEELAVFITTCKGAFGGAGYNGPVTTTEPLNVLTEAASSLCGVMDVVSANIQPFFNADVTADDAGDFVASQIKLVADCCPGLEAYNLECGWPSSGSPNGAAVPGRDAQQKAIAGIIEKAGGKTVIFSFQDDSWKAPGEFGVEQHFGCSDHF</sequence>
<keyword evidence="5 14" id="KW-0732">Signal</keyword>
<evidence type="ECO:0000256" key="11">
    <source>
        <dbReference type="ARBA" id="ARBA00041516"/>
    </source>
</evidence>
<dbReference type="EMBL" id="ML977144">
    <property type="protein sequence ID" value="KAF1989710.1"/>
    <property type="molecule type" value="Genomic_DNA"/>
</dbReference>
<feature type="region of interest" description="Disordered" evidence="13">
    <location>
        <begin position="230"/>
        <end position="322"/>
    </location>
</feature>
<evidence type="ECO:0000256" key="2">
    <source>
        <dbReference type="ARBA" id="ARBA00008773"/>
    </source>
</evidence>
<evidence type="ECO:0000256" key="14">
    <source>
        <dbReference type="SAM" id="SignalP"/>
    </source>
</evidence>
<comment type="function">
    <text evidence="8">Beta-glucosidases are one of a number of cellulolytic enzymes involved in the degradation of cellulosic biomass. Catalyzes the last step releasing glucose from the inhibitory cellobiose.</text>
</comment>
<dbReference type="GO" id="GO:0009277">
    <property type="term" value="C:fungal-type cell wall"/>
    <property type="evidence" value="ECO:0007669"/>
    <property type="project" value="TreeGrafter"/>
</dbReference>
<protein>
    <recommendedName>
        <fullName evidence="9">Probable beta-glucosidase btgE</fullName>
    </recommendedName>
    <alternativeName>
        <fullName evidence="10">Beta-D-glucoside glucohydrolase btgE</fullName>
    </alternativeName>
    <alternativeName>
        <fullName evidence="12">Cellobiase btgE</fullName>
    </alternativeName>
    <alternativeName>
        <fullName evidence="11">Gentiobiase btgE</fullName>
    </alternativeName>
</protein>
<feature type="signal peptide" evidence="14">
    <location>
        <begin position="1"/>
        <end position="19"/>
    </location>
</feature>
<dbReference type="GO" id="GO:0009986">
    <property type="term" value="C:cell surface"/>
    <property type="evidence" value="ECO:0007669"/>
    <property type="project" value="TreeGrafter"/>
</dbReference>
<evidence type="ECO:0000256" key="8">
    <source>
        <dbReference type="ARBA" id="ARBA00024983"/>
    </source>
</evidence>
<reference evidence="15" key="1">
    <citation type="journal article" date="2020" name="Stud. Mycol.">
        <title>101 Dothideomycetes genomes: a test case for predicting lifestyles and emergence of pathogens.</title>
        <authorList>
            <person name="Haridas S."/>
            <person name="Albert R."/>
            <person name="Binder M."/>
            <person name="Bloem J."/>
            <person name="Labutti K."/>
            <person name="Salamov A."/>
            <person name="Andreopoulos B."/>
            <person name="Baker S."/>
            <person name="Barry K."/>
            <person name="Bills G."/>
            <person name="Bluhm B."/>
            <person name="Cannon C."/>
            <person name="Castanera R."/>
            <person name="Culley D."/>
            <person name="Daum C."/>
            <person name="Ezra D."/>
            <person name="Gonzalez J."/>
            <person name="Henrissat B."/>
            <person name="Kuo A."/>
            <person name="Liang C."/>
            <person name="Lipzen A."/>
            <person name="Lutzoni F."/>
            <person name="Magnuson J."/>
            <person name="Mondo S."/>
            <person name="Nolan M."/>
            <person name="Ohm R."/>
            <person name="Pangilinan J."/>
            <person name="Park H.-J."/>
            <person name="Ramirez L."/>
            <person name="Alfaro M."/>
            <person name="Sun H."/>
            <person name="Tritt A."/>
            <person name="Yoshinaga Y."/>
            <person name="Zwiers L.-H."/>
            <person name="Turgeon B."/>
            <person name="Goodwin S."/>
            <person name="Spatafora J."/>
            <person name="Crous P."/>
            <person name="Grigoriev I."/>
        </authorList>
    </citation>
    <scope>NUCLEOTIDE SEQUENCE</scope>
    <source>
        <strain evidence="15">CBS 113979</strain>
    </source>
</reference>
<dbReference type="Proteomes" id="UP000800041">
    <property type="component" value="Unassembled WGS sequence"/>
</dbReference>
<dbReference type="OrthoDB" id="4082933at2759"/>
<evidence type="ECO:0000256" key="12">
    <source>
        <dbReference type="ARBA" id="ARBA00042762"/>
    </source>
</evidence>
<comment type="similarity">
    <text evidence="2">Belongs to the glycosyl hydrolase 17 family.</text>
</comment>
<feature type="chain" id="PRO_5026156969" description="Probable beta-glucosidase btgE" evidence="14">
    <location>
        <begin position="20"/>
        <end position="583"/>
    </location>
</feature>
<dbReference type="PANTHER" id="PTHR16631:SF24">
    <property type="entry name" value="FAMILY 17 GLUCOSIDASE SCW11-RELATED"/>
    <property type="match status" value="1"/>
</dbReference>
<organism evidence="15 16">
    <name type="scientific">Aulographum hederae CBS 113979</name>
    <dbReference type="NCBI Taxonomy" id="1176131"/>
    <lineage>
        <taxon>Eukaryota</taxon>
        <taxon>Fungi</taxon>
        <taxon>Dikarya</taxon>
        <taxon>Ascomycota</taxon>
        <taxon>Pezizomycotina</taxon>
        <taxon>Dothideomycetes</taxon>
        <taxon>Pleosporomycetidae</taxon>
        <taxon>Aulographales</taxon>
        <taxon>Aulographaceae</taxon>
    </lineage>
</organism>
<gene>
    <name evidence="15" type="ORF">K402DRAFT_444743</name>
</gene>
<dbReference type="SUPFAM" id="SSF51445">
    <property type="entry name" value="(Trans)glycosidases"/>
    <property type="match status" value="1"/>
</dbReference>
<evidence type="ECO:0000256" key="4">
    <source>
        <dbReference type="ARBA" id="ARBA00022525"/>
    </source>
</evidence>
<dbReference type="GO" id="GO:0005576">
    <property type="term" value="C:extracellular region"/>
    <property type="evidence" value="ECO:0007669"/>
    <property type="project" value="TreeGrafter"/>
</dbReference>
<feature type="compositionally biased region" description="Pro residues" evidence="13">
    <location>
        <begin position="270"/>
        <end position="294"/>
    </location>
</feature>
<dbReference type="GO" id="GO:0071555">
    <property type="term" value="P:cell wall organization"/>
    <property type="evidence" value="ECO:0007669"/>
    <property type="project" value="TreeGrafter"/>
</dbReference>
<dbReference type="GO" id="GO:0042973">
    <property type="term" value="F:glucan endo-1,3-beta-D-glucosidase activity"/>
    <property type="evidence" value="ECO:0007669"/>
    <property type="project" value="TreeGrafter"/>
</dbReference>
<dbReference type="AlphaFoldDB" id="A0A6G1H9L1"/>
<keyword evidence="6 15" id="KW-0378">Hydrolase</keyword>
<accession>A0A6G1H9L1</accession>
<dbReference type="PANTHER" id="PTHR16631">
    <property type="entry name" value="GLUCAN 1,3-BETA-GLUCOSIDASE"/>
    <property type="match status" value="1"/>
</dbReference>